<dbReference type="SUPFAM" id="SSF81321">
    <property type="entry name" value="Family A G protein-coupled receptor-like"/>
    <property type="match status" value="1"/>
</dbReference>
<evidence type="ECO:0000256" key="3">
    <source>
        <dbReference type="ARBA" id="ARBA00023170"/>
    </source>
</evidence>
<dbReference type="EMBL" id="CAXLJL010000112">
    <property type="protein sequence ID" value="CAL5131934.1"/>
    <property type="molecule type" value="Genomic_DNA"/>
</dbReference>
<dbReference type="GO" id="GO:0032870">
    <property type="term" value="P:cellular response to hormone stimulus"/>
    <property type="evidence" value="ECO:0007669"/>
    <property type="project" value="TreeGrafter"/>
</dbReference>
<dbReference type="PANTHER" id="PTHR24241">
    <property type="entry name" value="NEUROPEPTIDE RECEPTOR-RELATED G-PROTEIN COUPLED RECEPTOR"/>
    <property type="match status" value="1"/>
</dbReference>
<evidence type="ECO:0000313" key="7">
    <source>
        <dbReference type="Proteomes" id="UP001497525"/>
    </source>
</evidence>
<proteinExistence type="predicted"/>
<dbReference type="GO" id="GO:0042277">
    <property type="term" value="F:peptide binding"/>
    <property type="evidence" value="ECO:0007669"/>
    <property type="project" value="TreeGrafter"/>
</dbReference>
<comment type="subcellular location">
    <subcellularLocation>
        <location evidence="1">Cell membrane</location>
        <topology evidence="1">Multi-pass membrane protein</topology>
    </subcellularLocation>
</comment>
<feature type="region of interest" description="Disordered" evidence="4">
    <location>
        <begin position="105"/>
        <end position="182"/>
    </location>
</feature>
<dbReference type="GO" id="GO:0005886">
    <property type="term" value="C:plasma membrane"/>
    <property type="evidence" value="ECO:0007669"/>
    <property type="project" value="UniProtKB-SubCell"/>
</dbReference>
<sequence length="341" mass="38711">MEREKSRPSNSSGTFPKILTNKRNSSSHTHNTFGSSHSKEDFSSGIRVCCTIKEEGPRDGSSPTSLYGASGSTDLVNTEANQSRTPSAEVRVTHEKVSLMEKCGSVDNEPQTNDNADVTNNQPKIQHNSSVQSELQTTLLSQPERPVLINRDAHPKPLKAVQRKKRSHHPRDSMKSKTGRRVRNANKHLRTAVMFILITASFLISYLPTLLITNGFIWRVEWETTSASATDEIFNVTLEKWIGYMKSASIDGSGDNHTKLHLSNLNSGVRRTTETESASVYSYALKDHFHMSELTYHLRRLVHFLYFVNSATNPLIYFFLNLKFRGELRQLYRRMRLHCAR</sequence>
<feature type="region of interest" description="Disordered" evidence="4">
    <location>
        <begin position="1"/>
        <end position="91"/>
    </location>
</feature>
<feature type="compositionally biased region" description="Polar residues" evidence="4">
    <location>
        <begin position="108"/>
        <end position="141"/>
    </location>
</feature>
<organism evidence="6 7">
    <name type="scientific">Calicophoron daubneyi</name>
    <name type="common">Rumen fluke</name>
    <name type="synonym">Paramphistomum daubneyi</name>
    <dbReference type="NCBI Taxonomy" id="300641"/>
    <lineage>
        <taxon>Eukaryota</taxon>
        <taxon>Metazoa</taxon>
        <taxon>Spiralia</taxon>
        <taxon>Lophotrochozoa</taxon>
        <taxon>Platyhelminthes</taxon>
        <taxon>Trematoda</taxon>
        <taxon>Digenea</taxon>
        <taxon>Plagiorchiida</taxon>
        <taxon>Pronocephalata</taxon>
        <taxon>Paramphistomoidea</taxon>
        <taxon>Paramphistomidae</taxon>
        <taxon>Calicophoron</taxon>
    </lineage>
</organism>
<name>A0AAV2T436_CALDB</name>
<keyword evidence="2" id="KW-1003">Cell membrane</keyword>
<feature type="compositionally biased region" description="Polar residues" evidence="4">
    <location>
        <begin position="21"/>
        <end position="36"/>
    </location>
</feature>
<comment type="caution">
    <text evidence="6">The sequence shown here is derived from an EMBL/GenBank/DDBJ whole genome shotgun (WGS) entry which is preliminary data.</text>
</comment>
<dbReference type="AlphaFoldDB" id="A0AAV2T436"/>
<dbReference type="Gene3D" id="1.20.1070.10">
    <property type="entry name" value="Rhodopsin 7-helix transmembrane proteins"/>
    <property type="match status" value="1"/>
</dbReference>
<keyword evidence="5" id="KW-1133">Transmembrane helix</keyword>
<dbReference type="GO" id="GO:0004930">
    <property type="term" value="F:G protein-coupled receptor activity"/>
    <property type="evidence" value="ECO:0007669"/>
    <property type="project" value="TreeGrafter"/>
</dbReference>
<evidence type="ECO:0000256" key="5">
    <source>
        <dbReference type="SAM" id="Phobius"/>
    </source>
</evidence>
<accession>A0AAV2T436</accession>
<feature type="compositionally biased region" description="Polar residues" evidence="4">
    <location>
        <begin position="61"/>
        <end position="86"/>
    </location>
</feature>
<reference evidence="6" key="1">
    <citation type="submission" date="2024-06" db="EMBL/GenBank/DDBJ databases">
        <authorList>
            <person name="Liu X."/>
            <person name="Lenzi L."/>
            <person name="Haldenby T S."/>
            <person name="Uol C."/>
        </authorList>
    </citation>
    <scope>NUCLEOTIDE SEQUENCE</scope>
</reference>
<evidence type="ECO:0008006" key="8">
    <source>
        <dbReference type="Google" id="ProtNLM"/>
    </source>
</evidence>
<feature type="transmembrane region" description="Helical" evidence="5">
    <location>
        <begin position="301"/>
        <end position="320"/>
    </location>
</feature>
<feature type="transmembrane region" description="Helical" evidence="5">
    <location>
        <begin position="189"/>
        <end position="212"/>
    </location>
</feature>
<dbReference type="Proteomes" id="UP001497525">
    <property type="component" value="Unassembled WGS sequence"/>
</dbReference>
<keyword evidence="5" id="KW-0812">Transmembrane</keyword>
<keyword evidence="3" id="KW-0675">Receptor</keyword>
<protein>
    <recommendedName>
        <fullName evidence="8">G-protein coupled receptors family 1 profile domain-containing protein</fullName>
    </recommendedName>
</protein>
<evidence type="ECO:0000256" key="4">
    <source>
        <dbReference type="SAM" id="MobiDB-lite"/>
    </source>
</evidence>
<dbReference type="CDD" id="cd00637">
    <property type="entry name" value="7tm_classA_rhodopsin-like"/>
    <property type="match status" value="1"/>
</dbReference>
<evidence type="ECO:0000256" key="2">
    <source>
        <dbReference type="ARBA" id="ARBA00022475"/>
    </source>
</evidence>
<dbReference type="PANTHER" id="PTHR24241:SF76">
    <property type="entry name" value="NEUROPEPTIDE SIFAMIDE RECEPTOR"/>
    <property type="match status" value="1"/>
</dbReference>
<evidence type="ECO:0000256" key="1">
    <source>
        <dbReference type="ARBA" id="ARBA00004651"/>
    </source>
</evidence>
<gene>
    <name evidence="6" type="ORF">CDAUBV1_LOCUS4465</name>
</gene>
<keyword evidence="5" id="KW-0472">Membrane</keyword>
<evidence type="ECO:0000313" key="6">
    <source>
        <dbReference type="EMBL" id="CAL5131934.1"/>
    </source>
</evidence>